<evidence type="ECO:0000256" key="1">
    <source>
        <dbReference type="ARBA" id="ARBA00001974"/>
    </source>
</evidence>
<evidence type="ECO:0000256" key="3">
    <source>
        <dbReference type="ARBA" id="ARBA00011355"/>
    </source>
</evidence>
<comment type="similarity">
    <text evidence="2">Belongs to the ETF beta-subunit/FixA family.</text>
</comment>
<dbReference type="PANTHER" id="PTHR21294:SF8">
    <property type="entry name" value="ELECTRON TRANSFER FLAVOPROTEIN SUBUNIT BETA"/>
    <property type="match status" value="1"/>
</dbReference>
<dbReference type="PANTHER" id="PTHR21294">
    <property type="entry name" value="ELECTRON TRANSFER FLAVOPROTEIN BETA-SUBUNIT"/>
    <property type="match status" value="1"/>
</dbReference>
<dbReference type="Proteomes" id="UP000265419">
    <property type="component" value="Unassembled WGS sequence"/>
</dbReference>
<name>A0A399JBN5_9MICC</name>
<evidence type="ECO:0000259" key="8">
    <source>
        <dbReference type="SMART" id="SM00893"/>
    </source>
</evidence>
<dbReference type="InterPro" id="IPR012255">
    <property type="entry name" value="ETF_b"/>
</dbReference>
<evidence type="ECO:0000256" key="4">
    <source>
        <dbReference type="ARBA" id="ARBA00016797"/>
    </source>
</evidence>
<reference evidence="9 10" key="1">
    <citation type="submission" date="2018-07" db="EMBL/GenBank/DDBJ databases">
        <title>Arthrobacter sp. nov., isolated from raw cow's milk with high bacterial count.</title>
        <authorList>
            <person name="Hahne J."/>
            <person name="Isele D."/>
            <person name="Lipski A."/>
        </authorList>
    </citation>
    <scope>NUCLEOTIDE SEQUENCE [LARGE SCALE GENOMIC DNA]</scope>
    <source>
        <strain evidence="9 10">JZ R-35</strain>
    </source>
</reference>
<proteinExistence type="inferred from homology"/>
<dbReference type="SUPFAM" id="SSF52402">
    <property type="entry name" value="Adenine nucleotide alpha hydrolases-like"/>
    <property type="match status" value="1"/>
</dbReference>
<evidence type="ECO:0000256" key="6">
    <source>
        <dbReference type="ARBA" id="ARBA00022982"/>
    </source>
</evidence>
<organism evidence="9 10">
    <name type="scientific">Galactobacter valiniphilus</name>
    <dbReference type="NCBI Taxonomy" id="2676122"/>
    <lineage>
        <taxon>Bacteria</taxon>
        <taxon>Bacillati</taxon>
        <taxon>Actinomycetota</taxon>
        <taxon>Actinomycetes</taxon>
        <taxon>Micrococcales</taxon>
        <taxon>Micrococcaceae</taxon>
        <taxon>Galactobacter</taxon>
    </lineage>
</organism>
<comment type="cofactor">
    <cofactor evidence="1">
        <name>FAD</name>
        <dbReference type="ChEBI" id="CHEBI:57692"/>
    </cofactor>
</comment>
<dbReference type="Gene3D" id="3.40.50.620">
    <property type="entry name" value="HUPs"/>
    <property type="match status" value="1"/>
</dbReference>
<dbReference type="SMART" id="SM00893">
    <property type="entry name" value="ETF"/>
    <property type="match status" value="1"/>
</dbReference>
<dbReference type="EMBL" id="QQXK01000010">
    <property type="protein sequence ID" value="RII42634.1"/>
    <property type="molecule type" value="Genomic_DNA"/>
</dbReference>
<dbReference type="Pfam" id="PF01012">
    <property type="entry name" value="ETF"/>
    <property type="match status" value="1"/>
</dbReference>
<dbReference type="InterPro" id="IPR014730">
    <property type="entry name" value="ETF_a/b_N"/>
</dbReference>
<keyword evidence="5" id="KW-0813">Transport</keyword>
<dbReference type="PIRSF" id="PIRSF000090">
    <property type="entry name" value="Beta-ETF"/>
    <property type="match status" value="1"/>
</dbReference>
<comment type="function">
    <text evidence="7">The electron transfer flavoprotein serves as a specific electron acceptor for other dehydrogenases. It transfers the electrons to the main respiratory chain via ETF-ubiquinone oxidoreductase (ETF dehydrogenase).</text>
</comment>
<dbReference type="InterPro" id="IPR014729">
    <property type="entry name" value="Rossmann-like_a/b/a_fold"/>
</dbReference>
<evidence type="ECO:0000256" key="2">
    <source>
        <dbReference type="ARBA" id="ARBA00007557"/>
    </source>
</evidence>
<dbReference type="AlphaFoldDB" id="A0A399JBN5"/>
<dbReference type="CDD" id="cd01714">
    <property type="entry name" value="ETF_beta"/>
    <property type="match status" value="1"/>
</dbReference>
<evidence type="ECO:0000313" key="9">
    <source>
        <dbReference type="EMBL" id="RII42634.1"/>
    </source>
</evidence>
<dbReference type="InterPro" id="IPR033948">
    <property type="entry name" value="ETF_beta_N"/>
</dbReference>
<gene>
    <name evidence="9" type="ORF">DWB68_06420</name>
</gene>
<evidence type="ECO:0000313" key="10">
    <source>
        <dbReference type="Proteomes" id="UP000265419"/>
    </source>
</evidence>
<dbReference type="GO" id="GO:0005829">
    <property type="term" value="C:cytosol"/>
    <property type="evidence" value="ECO:0007669"/>
    <property type="project" value="TreeGrafter"/>
</dbReference>
<evidence type="ECO:0000256" key="7">
    <source>
        <dbReference type="ARBA" id="ARBA00025649"/>
    </source>
</evidence>
<sequence>MKVLVLVKYVPDAQFPRHFGPDNRLVREESILSELDEYAVETALEISEAHGGEKVSPVTVLTIGRPEASAAVKKALQMGAASGVHVSDDAIAGSDALATSRVLEAAVRRLAPDVVVTGMSSTDAETGVLPSMLAARLGWPQLTLASGDVSVSEDATTLSARRDEDAEVLQLRATLPAVLSVTDQANEPRYPNFKSILGARKRPVQTLSLAELGLDAALVGAAGSGVSVLEAGDAPARAAGRVIVDDGQAGVALVDFLAERNLI</sequence>
<protein>
    <recommendedName>
        <fullName evidence="4">Electron transfer flavoprotein subunit beta</fullName>
    </recommendedName>
</protein>
<keyword evidence="6" id="KW-0249">Electron transport</keyword>
<dbReference type="GO" id="GO:0009055">
    <property type="term" value="F:electron transfer activity"/>
    <property type="evidence" value="ECO:0007669"/>
    <property type="project" value="InterPro"/>
</dbReference>
<feature type="domain" description="Electron transfer flavoprotein alpha/beta-subunit N-terminal" evidence="8">
    <location>
        <begin position="22"/>
        <end position="216"/>
    </location>
</feature>
<keyword evidence="10" id="KW-1185">Reference proteome</keyword>
<evidence type="ECO:0000256" key="5">
    <source>
        <dbReference type="ARBA" id="ARBA00022448"/>
    </source>
</evidence>
<comment type="subunit">
    <text evidence="3">Heterodimer of an alpha and a beta subunit.</text>
</comment>
<comment type="caution">
    <text evidence="9">The sequence shown here is derived from an EMBL/GenBank/DDBJ whole genome shotgun (WGS) entry which is preliminary data.</text>
</comment>
<accession>A0A399JBN5</accession>